<accession>A0A9P1DSS6</accession>
<reference evidence="4 5" key="2">
    <citation type="submission" date="2024-05" db="EMBL/GenBank/DDBJ databases">
        <authorList>
            <person name="Chen Y."/>
            <person name="Shah S."/>
            <person name="Dougan E. K."/>
            <person name="Thang M."/>
            <person name="Chan C."/>
        </authorList>
    </citation>
    <scope>NUCLEOTIDE SEQUENCE [LARGE SCALE GENOMIC DNA]</scope>
</reference>
<comment type="caution">
    <text evidence="3">The sequence shown here is derived from an EMBL/GenBank/DDBJ whole genome shotgun (WGS) entry which is preliminary data.</text>
</comment>
<evidence type="ECO:0000313" key="4">
    <source>
        <dbReference type="EMBL" id="CAL4802888.1"/>
    </source>
</evidence>
<evidence type="ECO:0000256" key="1">
    <source>
        <dbReference type="SAM" id="MobiDB-lite"/>
    </source>
</evidence>
<dbReference type="Proteomes" id="UP001152797">
    <property type="component" value="Unassembled WGS sequence"/>
</dbReference>
<dbReference type="EMBL" id="CAMXCT010006538">
    <property type="protein sequence ID" value="CAI4015576.1"/>
    <property type="molecule type" value="Genomic_DNA"/>
</dbReference>
<reference evidence="3" key="1">
    <citation type="submission" date="2022-10" db="EMBL/GenBank/DDBJ databases">
        <authorList>
            <person name="Chen Y."/>
            <person name="Dougan E. K."/>
            <person name="Chan C."/>
            <person name="Rhodes N."/>
            <person name="Thang M."/>
        </authorList>
    </citation>
    <scope>NUCLEOTIDE SEQUENCE</scope>
</reference>
<feature type="domain" description="DUF7869" evidence="2">
    <location>
        <begin position="622"/>
        <end position="745"/>
    </location>
</feature>
<protein>
    <submittedName>
        <fullName evidence="4">OTU domain-containing protein</fullName>
    </submittedName>
</protein>
<feature type="compositionally biased region" description="Acidic residues" evidence="1">
    <location>
        <begin position="311"/>
        <end position="324"/>
    </location>
</feature>
<evidence type="ECO:0000259" key="2">
    <source>
        <dbReference type="Pfam" id="PF25273"/>
    </source>
</evidence>
<evidence type="ECO:0000313" key="5">
    <source>
        <dbReference type="Proteomes" id="UP001152797"/>
    </source>
</evidence>
<dbReference type="Pfam" id="PF25273">
    <property type="entry name" value="DUF7869"/>
    <property type="match status" value="1"/>
</dbReference>
<evidence type="ECO:0000313" key="3">
    <source>
        <dbReference type="EMBL" id="CAI4015576.1"/>
    </source>
</evidence>
<dbReference type="OrthoDB" id="407754at2759"/>
<feature type="region of interest" description="Disordered" evidence="1">
    <location>
        <begin position="302"/>
        <end position="324"/>
    </location>
</feature>
<proteinExistence type="predicted"/>
<keyword evidence="5" id="KW-1185">Reference proteome</keyword>
<dbReference type="PANTHER" id="PTHR33153">
    <property type="entry name" value="MYND-TYPE DOMAIN-CONTAINING PROTEIN"/>
    <property type="match status" value="1"/>
</dbReference>
<sequence length="970" mass="108369">MSCFMRACFYQFLFYRHAGAEFHRLAGAKGYFHLQISVDAGIIVIEQLQGASASQGCKLLTLSSCWQQFIPQAFKPLMAWRSGQSVPLISDLPDFAIGLAHSQVHNEELDSVEREKFAVLKKNIASHQCLLKDDMVPDGDCGLRAIVENAPRLNLSDPFALKVLAQLKQNGIGDACKLLRLKLCPRLKQNAAREIVPDVTILDWVQLPIDEYILLMQKDKQWLDTPMLSAASAVLGIQIMFFLQPEGVQLLAASGVQEQGKAPVAILARAGKFLYSVHPAPDELESRVASRDALHDACQAVASSQSVHDDAEPEALSESNGEDEEVLLQNSRPKLFEMCAAYFKALASPCHKHGKEHTCLNAFRSQPGLVLRWRKMWFALPKEDRDERMRRMCAEARQKHQDGGDDDDTFKMQFQVFGVKLCRDAFIRIIGMHADTLQRARKAAMGGLALASSAGVWRERRAVSYLACRAWLLNYAQEHADSSKDPSQIAQLSHFLKMWRTELPWIKIRPTSGPFTHCGLCDFLKILITSATDKALKNELNLRLGEHFQFQGAQRVAMSNIFRESEDDPDDLLAVSWDKMDQAKTIVPRIAPLSSTQFVKGGSRLVVSLIVVLAPCLCRSPLIYTILEDQVHGSDMIASLMVDVVQEAVKTRGVIPRRLFFQADNTREETKNTICLFAACWLMIHLRGTRLQRIEFGYLVVGHTHDLVDATFAYISKALVAKSFLSLPHIWKHLRDIYKECQPPELSSQRVKGISQPNHVRLFWSQDGSKIIAQSRHWLTSSDWSEPLVLLDQSQVMKVSYLWPGIMQPHCDESFQSSSLAWFEKLRGLLHESGHNIDGIDHCIRLLKHEDVSFLPSGLSLSDRIAQILQSSASGKKVFPKFGDMGLSDGLRAAMSAAFPGSSGHCRSGTTGLLQIGGARSAGDSGFCQDELETDMLLLFRNHVKQGPFRSDILPFGLGKVFRISSQGKP</sequence>
<name>A0A9P1DSS6_9DINO</name>
<dbReference type="EMBL" id="CAMXCT020006538">
    <property type="protein sequence ID" value="CAL1168951.1"/>
    <property type="molecule type" value="Genomic_DNA"/>
</dbReference>
<dbReference type="EMBL" id="CAMXCT030006538">
    <property type="protein sequence ID" value="CAL4802888.1"/>
    <property type="molecule type" value="Genomic_DNA"/>
</dbReference>
<dbReference type="AlphaFoldDB" id="A0A9P1DSS6"/>
<dbReference type="PANTHER" id="PTHR33153:SF3">
    <property type="entry name" value="TRAFFICKING PROTEIN PARTICLE COMPLEX SUBUNIT 11 DOMAIN-CONTAINING PROTEIN"/>
    <property type="match status" value="1"/>
</dbReference>
<organism evidence="3">
    <name type="scientific">Cladocopium goreaui</name>
    <dbReference type="NCBI Taxonomy" id="2562237"/>
    <lineage>
        <taxon>Eukaryota</taxon>
        <taxon>Sar</taxon>
        <taxon>Alveolata</taxon>
        <taxon>Dinophyceae</taxon>
        <taxon>Suessiales</taxon>
        <taxon>Symbiodiniaceae</taxon>
        <taxon>Cladocopium</taxon>
    </lineage>
</organism>
<gene>
    <name evidence="3" type="ORF">C1SCF055_LOCUS40398</name>
</gene>
<dbReference type="InterPro" id="IPR057191">
    <property type="entry name" value="DUF7869"/>
</dbReference>